<evidence type="ECO:0000256" key="1">
    <source>
        <dbReference type="SAM" id="Coils"/>
    </source>
</evidence>
<name>A0A0L8AJ45_9BACT</name>
<dbReference type="PANTHER" id="PTHR30441:SF8">
    <property type="entry name" value="DUF748 DOMAIN-CONTAINING PROTEIN"/>
    <property type="match status" value="1"/>
</dbReference>
<organism evidence="2 3">
    <name type="scientific">Roseivirga seohaensis subsp. aquiponti</name>
    <dbReference type="NCBI Taxonomy" id="1566026"/>
    <lineage>
        <taxon>Bacteria</taxon>
        <taxon>Pseudomonadati</taxon>
        <taxon>Bacteroidota</taxon>
        <taxon>Cytophagia</taxon>
        <taxon>Cytophagales</taxon>
        <taxon>Roseivirgaceae</taxon>
        <taxon>Roseivirga</taxon>
    </lineage>
</organism>
<dbReference type="EMBL" id="JSVA01000012">
    <property type="protein sequence ID" value="KOF02463.1"/>
    <property type="molecule type" value="Genomic_DNA"/>
</dbReference>
<proteinExistence type="predicted"/>
<evidence type="ECO:0000313" key="2">
    <source>
        <dbReference type="EMBL" id="KOF02463.1"/>
    </source>
</evidence>
<dbReference type="InterPro" id="IPR052894">
    <property type="entry name" value="AsmA-related"/>
</dbReference>
<dbReference type="GO" id="GO:0005886">
    <property type="term" value="C:plasma membrane"/>
    <property type="evidence" value="ECO:0007669"/>
    <property type="project" value="TreeGrafter"/>
</dbReference>
<dbReference type="PANTHER" id="PTHR30441">
    <property type="entry name" value="DUF748 DOMAIN-CONTAINING PROTEIN"/>
    <property type="match status" value="1"/>
</dbReference>
<accession>A0A0L8AJ45</accession>
<evidence type="ECO:0000313" key="3">
    <source>
        <dbReference type="Proteomes" id="UP000036908"/>
    </source>
</evidence>
<reference evidence="3" key="1">
    <citation type="submission" date="2014-11" db="EMBL/GenBank/DDBJ databases">
        <title>Genome sequencing of Roseivirga sp. D-25.</title>
        <authorList>
            <person name="Selvaratnam C."/>
            <person name="Thevarajoo S."/>
            <person name="Goh K.M."/>
            <person name="Eee R."/>
            <person name="Chan K.-G."/>
            <person name="Chong C.S."/>
        </authorList>
    </citation>
    <scope>NUCLEOTIDE SEQUENCE [LARGE SCALE GENOMIC DNA]</scope>
    <source>
        <strain evidence="3">D-25</strain>
    </source>
</reference>
<dbReference type="GO" id="GO:0090313">
    <property type="term" value="P:regulation of protein targeting to membrane"/>
    <property type="evidence" value="ECO:0007669"/>
    <property type="project" value="TreeGrafter"/>
</dbReference>
<gene>
    <name evidence="2" type="ORF">OB69_11835</name>
</gene>
<dbReference type="PATRIC" id="fig|1566026.4.peg.657"/>
<feature type="coiled-coil region" evidence="1">
    <location>
        <begin position="927"/>
        <end position="954"/>
    </location>
</feature>
<sequence length="1023" mass="111359">MKRFFKILLGIFLVIFLLLLLIPVFFKDKIRDKIVSEFDKNTEATLFFDVDKFGLSLIKNFPDFTVSLGDFGIIGKGVFEGDTLASVENLEAQINLKEVLFGDAITIKGVNLETPDITIIVLEDGTANYDIMKASAEVSETAETESEGSMSFGINSFSISNGAFIYFDQSTQVFTQLNGINISGKGDFAEDIFDLISEGKVDEATFTYDGTEYVTNKSITMDLVMSMDLPNMKFTFKENEFLINEFPLAANGSFTMFDDAYGMDLSFSSPSSEFKKIFSLIPGAYTESFDDVKAAGNVSFSGMVKGRYSETEMPAFNLTLNIDDASVQYPDLPEAINNIQLALNVDNPDGVIENTVIDLKKMHVDFGKNPFDARLKVANLKDYPIDADMKGTLNLKDLNSMLPIEGLILDGILTLNAKANGKYDSIQSIIPTLDITMNLKDGLIQSTEFPIPLEKINVMAEVLNSTGKMNDTKINVSNMDFMMDGQPFQAKLMLQNPDNFEWDATAKGTIDLEKIFKIYPMEGVQASGIITADLSSKGRMSDIENERYQNLDTKGALNVKNLVYADEAMGKTFKVVSANTTFDKSSINLNELSGSAGETNFSATGKIENYLGFALNEGKLKGNLNATADVLNVNEWMTESEDEAVDENGEPMEVVRIPENVEFNMNASVNKVMYNKLELKEVKSGLVVKDGKVALDNANMKTLNGTVGLQGSYDSKPEKPLFAFGFKVKEISIPQSFQSIEMIQKLAPIAERTQGLLSTDFSMAGALGADMMPDYSTLTGSGVLQLLQASLDQDSKIVTGLTSLTKLQKLSATTLDKVKMSAEIKEGRLFVKPFDVKLGDYKTTIAGSTGIDGSIDYTLAMDVQAGQIGTQLNSLVSQITGSSAATSSTVRLNIGMSGTYAKPEFGLRSVGSGDGTDVKSAVTASVKAKVDEKKEEAKQEVEAMVEQAKDSASLVLDAKKTELKSKADSLLKAQKDSVALKLAGKLGVKPDTTDQKLEEAKKKAESVLKGLLKKKKGNGGNEE</sequence>
<dbReference type="RefSeq" id="WP_053223947.1">
    <property type="nucleotide sequence ID" value="NZ_JSVA01000012.1"/>
</dbReference>
<dbReference type="Proteomes" id="UP000036908">
    <property type="component" value="Unassembled WGS sequence"/>
</dbReference>
<dbReference type="OrthoDB" id="596403at2"/>
<keyword evidence="1" id="KW-0175">Coiled coil</keyword>
<dbReference type="AlphaFoldDB" id="A0A0L8AJ45"/>
<comment type="caution">
    <text evidence="2">The sequence shown here is derived from an EMBL/GenBank/DDBJ whole genome shotgun (WGS) entry which is preliminary data.</text>
</comment>
<protein>
    <submittedName>
        <fullName evidence="2">Uncharacterized protein</fullName>
    </submittedName>
</protein>
<keyword evidence="3" id="KW-1185">Reference proteome</keyword>